<evidence type="ECO:0000256" key="1">
    <source>
        <dbReference type="ARBA" id="ARBA00023015"/>
    </source>
</evidence>
<dbReference type="GO" id="GO:0005829">
    <property type="term" value="C:cytosol"/>
    <property type="evidence" value="ECO:0007669"/>
    <property type="project" value="TreeGrafter"/>
</dbReference>
<keyword evidence="2 5" id="KW-0238">DNA-binding</keyword>
<dbReference type="EMBL" id="FAOZ01000031">
    <property type="protein sequence ID" value="CUU59729.1"/>
    <property type="molecule type" value="Genomic_DNA"/>
</dbReference>
<evidence type="ECO:0000259" key="4">
    <source>
        <dbReference type="PROSITE" id="PS01124"/>
    </source>
</evidence>
<dbReference type="PROSITE" id="PS01124">
    <property type="entry name" value="HTH_ARAC_FAMILY_2"/>
    <property type="match status" value="1"/>
</dbReference>
<dbReference type="SUPFAM" id="SSF46689">
    <property type="entry name" value="Homeodomain-like"/>
    <property type="match status" value="1"/>
</dbReference>
<sequence length="375" mass="40846">MWARAIASEWCWRPSCWPPSTVRGAFDHIGAWGLGGVSSRGGTIRAAGVRGFATEVRILGADPTAFVRAVGLAPEVLDHDDIPIAEARLVALLEKAAGDLACPDLGLRIAARHDLGMLGPLALVIANSGTAEQAFVAATRYLGFHSDALRLWRTDDPHGDPRVVAIRYDGHDPVVPPVQAMDAGLGFVHRALELMLGENYGLVSVELSYEPAAPLEVYRTFYGVPVATGAGAAFLRVRAGIFDQPILGARDSLRVQAETYLRTLLPDPADVVARVQRIIRETLVIGSVPLPTVARMLRIEPRTLQRRLADLGVSFTRIVDDVRRDEARRLLTLTDLSFLEVSSRLGFAEQATFSRASRRWWGVPPRGVRARSGTR</sequence>
<evidence type="ECO:0000313" key="5">
    <source>
        <dbReference type="EMBL" id="CUU59729.1"/>
    </source>
</evidence>
<dbReference type="PANTHER" id="PTHR47894:SF4">
    <property type="entry name" value="HTH-TYPE TRANSCRIPTIONAL REGULATOR GADX"/>
    <property type="match status" value="1"/>
</dbReference>
<dbReference type="InterPro" id="IPR009057">
    <property type="entry name" value="Homeodomain-like_sf"/>
</dbReference>
<evidence type="ECO:0000256" key="3">
    <source>
        <dbReference type="ARBA" id="ARBA00023163"/>
    </source>
</evidence>
<name>A0A0S4QVU1_9ACTN</name>
<dbReference type="SMART" id="SM00342">
    <property type="entry name" value="HTH_ARAC"/>
    <property type="match status" value="1"/>
</dbReference>
<gene>
    <name evidence="5" type="ORF">Ga0074812_13127</name>
</gene>
<dbReference type="InterPro" id="IPR032687">
    <property type="entry name" value="AraC-type_N"/>
</dbReference>
<organism evidence="5 6">
    <name type="scientific">Parafrankia irregularis</name>
    <dbReference type="NCBI Taxonomy" id="795642"/>
    <lineage>
        <taxon>Bacteria</taxon>
        <taxon>Bacillati</taxon>
        <taxon>Actinomycetota</taxon>
        <taxon>Actinomycetes</taxon>
        <taxon>Frankiales</taxon>
        <taxon>Frankiaceae</taxon>
        <taxon>Parafrankia</taxon>
    </lineage>
</organism>
<dbReference type="Pfam" id="PF12833">
    <property type="entry name" value="HTH_18"/>
    <property type="match status" value="1"/>
</dbReference>
<dbReference type="GO" id="GO:0000976">
    <property type="term" value="F:transcription cis-regulatory region binding"/>
    <property type="evidence" value="ECO:0007669"/>
    <property type="project" value="TreeGrafter"/>
</dbReference>
<keyword evidence="6" id="KW-1185">Reference proteome</keyword>
<dbReference type="Gene3D" id="1.10.10.60">
    <property type="entry name" value="Homeodomain-like"/>
    <property type="match status" value="1"/>
</dbReference>
<dbReference type="Pfam" id="PF12625">
    <property type="entry name" value="Arabinose_bd"/>
    <property type="match status" value="1"/>
</dbReference>
<dbReference type="AlphaFoldDB" id="A0A0S4QVU1"/>
<keyword evidence="1" id="KW-0805">Transcription regulation</keyword>
<dbReference type="InterPro" id="IPR018060">
    <property type="entry name" value="HTH_AraC"/>
</dbReference>
<keyword evidence="3" id="KW-0804">Transcription</keyword>
<evidence type="ECO:0000313" key="6">
    <source>
        <dbReference type="Proteomes" id="UP000198802"/>
    </source>
</evidence>
<feature type="domain" description="HTH araC/xylS-type" evidence="4">
    <location>
        <begin position="273"/>
        <end position="371"/>
    </location>
</feature>
<dbReference type="PANTHER" id="PTHR47894">
    <property type="entry name" value="HTH-TYPE TRANSCRIPTIONAL REGULATOR GADX"/>
    <property type="match status" value="1"/>
</dbReference>
<dbReference type="GO" id="GO:0003700">
    <property type="term" value="F:DNA-binding transcription factor activity"/>
    <property type="evidence" value="ECO:0007669"/>
    <property type="project" value="InterPro"/>
</dbReference>
<protein>
    <submittedName>
        <fullName evidence="5">AraC-type DNA-binding protein</fullName>
    </submittedName>
</protein>
<dbReference type="Proteomes" id="UP000198802">
    <property type="component" value="Unassembled WGS sequence"/>
</dbReference>
<accession>A0A0S4QVU1</accession>
<reference evidence="6" key="1">
    <citation type="submission" date="2015-11" db="EMBL/GenBank/DDBJ databases">
        <authorList>
            <person name="Varghese N."/>
        </authorList>
    </citation>
    <scope>NUCLEOTIDE SEQUENCE [LARGE SCALE GENOMIC DNA]</scope>
    <source>
        <strain evidence="6">DSM 45899</strain>
    </source>
</reference>
<proteinExistence type="predicted"/>
<evidence type="ECO:0000256" key="2">
    <source>
        <dbReference type="ARBA" id="ARBA00023125"/>
    </source>
</evidence>